<gene>
    <name evidence="2" type="ORF">LIER_36186</name>
</gene>
<name>A0AAV3P2H3_LITER</name>
<evidence type="ECO:0000259" key="1">
    <source>
        <dbReference type="PROSITE" id="PS50994"/>
    </source>
</evidence>
<keyword evidence="3" id="KW-1185">Reference proteome</keyword>
<accession>A0AAV3P2H3</accession>
<feature type="domain" description="Integrase catalytic" evidence="1">
    <location>
        <begin position="1"/>
        <end position="154"/>
    </location>
</feature>
<dbReference type="PROSITE" id="PS50994">
    <property type="entry name" value="INTEGRASE"/>
    <property type="match status" value="1"/>
</dbReference>
<dbReference type="GO" id="GO:0015074">
    <property type="term" value="P:DNA integration"/>
    <property type="evidence" value="ECO:0007669"/>
    <property type="project" value="InterPro"/>
</dbReference>
<dbReference type="GO" id="GO:0003676">
    <property type="term" value="F:nucleic acid binding"/>
    <property type="evidence" value="ECO:0007669"/>
    <property type="project" value="InterPro"/>
</dbReference>
<dbReference type="PANTHER" id="PTHR48475">
    <property type="entry name" value="RIBONUCLEASE H"/>
    <property type="match status" value="1"/>
</dbReference>
<dbReference type="PANTHER" id="PTHR48475:SF2">
    <property type="entry name" value="RIBONUCLEASE H"/>
    <property type="match status" value="1"/>
</dbReference>
<evidence type="ECO:0000313" key="2">
    <source>
        <dbReference type="EMBL" id="GAA0145780.1"/>
    </source>
</evidence>
<comment type="caution">
    <text evidence="2">The sequence shown here is derived from an EMBL/GenBank/DDBJ whole genome shotgun (WGS) entry which is preliminary data.</text>
</comment>
<dbReference type="InterPro" id="IPR012337">
    <property type="entry name" value="RNaseH-like_sf"/>
</dbReference>
<protein>
    <recommendedName>
        <fullName evidence="1">Integrase catalytic domain-containing protein</fullName>
    </recommendedName>
</protein>
<evidence type="ECO:0000313" key="3">
    <source>
        <dbReference type="Proteomes" id="UP001454036"/>
    </source>
</evidence>
<dbReference type="InterPro" id="IPR036397">
    <property type="entry name" value="RNaseH_sf"/>
</dbReference>
<reference evidence="2 3" key="1">
    <citation type="submission" date="2024-01" db="EMBL/GenBank/DDBJ databases">
        <title>The complete chloroplast genome sequence of Lithospermum erythrorhizon: insights into the phylogenetic relationship among Boraginaceae species and the maternal lineages of purple gromwells.</title>
        <authorList>
            <person name="Okada T."/>
            <person name="Watanabe K."/>
        </authorList>
    </citation>
    <scope>NUCLEOTIDE SEQUENCE [LARGE SCALE GENOMIC DNA]</scope>
</reference>
<sequence length="189" mass="21687">MYQGELYKKSVEGPLLLCVSDDNIPKILFKVYNGWCYSHIGGRSLVLNIITIGFFWPTLSKDAMIPQVEGRVLVEFYEKYGIELRFSPIYYPRANGQVEVMNRIIFNKLYKNMVQTGANKGAWTEELPTVLWLLCTIPSHTTGESPFFPVYGTEAVLPVEVGLPSYRQRGFDEEKNSHWMRNSSTLQMS</sequence>
<dbReference type="Gene3D" id="3.30.420.10">
    <property type="entry name" value="Ribonuclease H-like superfamily/Ribonuclease H"/>
    <property type="match status" value="1"/>
</dbReference>
<organism evidence="2 3">
    <name type="scientific">Lithospermum erythrorhizon</name>
    <name type="common">Purple gromwell</name>
    <name type="synonym">Lithospermum officinale var. erythrorhizon</name>
    <dbReference type="NCBI Taxonomy" id="34254"/>
    <lineage>
        <taxon>Eukaryota</taxon>
        <taxon>Viridiplantae</taxon>
        <taxon>Streptophyta</taxon>
        <taxon>Embryophyta</taxon>
        <taxon>Tracheophyta</taxon>
        <taxon>Spermatophyta</taxon>
        <taxon>Magnoliopsida</taxon>
        <taxon>eudicotyledons</taxon>
        <taxon>Gunneridae</taxon>
        <taxon>Pentapetalae</taxon>
        <taxon>asterids</taxon>
        <taxon>lamiids</taxon>
        <taxon>Boraginales</taxon>
        <taxon>Boraginaceae</taxon>
        <taxon>Boraginoideae</taxon>
        <taxon>Lithospermeae</taxon>
        <taxon>Lithospermum</taxon>
    </lineage>
</organism>
<dbReference type="InterPro" id="IPR001584">
    <property type="entry name" value="Integrase_cat-core"/>
</dbReference>
<dbReference type="SUPFAM" id="SSF53098">
    <property type="entry name" value="Ribonuclease H-like"/>
    <property type="match status" value="1"/>
</dbReference>
<proteinExistence type="predicted"/>
<dbReference type="AlphaFoldDB" id="A0AAV3P2H3"/>
<dbReference type="EMBL" id="BAABME010016396">
    <property type="protein sequence ID" value="GAA0145780.1"/>
    <property type="molecule type" value="Genomic_DNA"/>
</dbReference>
<dbReference type="Proteomes" id="UP001454036">
    <property type="component" value="Unassembled WGS sequence"/>
</dbReference>